<accession>A0A166AL96</accession>
<protein>
    <submittedName>
        <fullName evidence="1">Uncharacterized protein</fullName>
    </submittedName>
</protein>
<dbReference type="EMBL" id="KV428139">
    <property type="protein sequence ID" value="KZT35442.1"/>
    <property type="molecule type" value="Genomic_DNA"/>
</dbReference>
<gene>
    <name evidence="1" type="ORF">SISSUDRAFT_167787</name>
</gene>
<organism evidence="1 2">
    <name type="scientific">Sistotremastrum suecicum HHB10207 ss-3</name>
    <dbReference type="NCBI Taxonomy" id="1314776"/>
    <lineage>
        <taxon>Eukaryota</taxon>
        <taxon>Fungi</taxon>
        <taxon>Dikarya</taxon>
        <taxon>Basidiomycota</taxon>
        <taxon>Agaricomycotina</taxon>
        <taxon>Agaricomycetes</taxon>
        <taxon>Sistotremastrales</taxon>
        <taxon>Sistotremastraceae</taxon>
        <taxon>Sistotremastrum</taxon>
    </lineage>
</organism>
<name>A0A166AL96_9AGAM</name>
<reference evidence="1 2" key="1">
    <citation type="journal article" date="2016" name="Mol. Biol. Evol.">
        <title>Comparative Genomics of Early-Diverging Mushroom-Forming Fungi Provides Insights into the Origins of Lignocellulose Decay Capabilities.</title>
        <authorList>
            <person name="Nagy L.G."/>
            <person name="Riley R."/>
            <person name="Tritt A."/>
            <person name="Adam C."/>
            <person name="Daum C."/>
            <person name="Floudas D."/>
            <person name="Sun H."/>
            <person name="Yadav J.S."/>
            <person name="Pangilinan J."/>
            <person name="Larsson K.H."/>
            <person name="Matsuura K."/>
            <person name="Barry K."/>
            <person name="Labutti K."/>
            <person name="Kuo R."/>
            <person name="Ohm R.A."/>
            <person name="Bhattacharya S.S."/>
            <person name="Shirouzu T."/>
            <person name="Yoshinaga Y."/>
            <person name="Martin F.M."/>
            <person name="Grigoriev I.V."/>
            <person name="Hibbett D.S."/>
        </authorList>
    </citation>
    <scope>NUCLEOTIDE SEQUENCE [LARGE SCALE GENOMIC DNA]</scope>
    <source>
        <strain evidence="1 2">HHB10207 ss-3</strain>
    </source>
</reference>
<dbReference type="Proteomes" id="UP000076798">
    <property type="component" value="Unassembled WGS sequence"/>
</dbReference>
<evidence type="ECO:0000313" key="2">
    <source>
        <dbReference type="Proteomes" id="UP000076798"/>
    </source>
</evidence>
<keyword evidence="2" id="KW-1185">Reference proteome</keyword>
<sequence>MSMTPLKRKNPASDKDLLDAYNAIQGTLLFSYRSSALCPFQHPKICRYIPTPGLTPRFPYSDRLLRVKPKLASTLSSDSSELLIGLFNEIASLAASILLLKQSGNKASTGKAWTDVTDFLDREGVNLWNTSNQFRTELSHSNDPNLFAAGMFSSEKIPETSAIYAHPYDPSGA</sequence>
<dbReference type="AlphaFoldDB" id="A0A166AL96"/>
<proteinExistence type="predicted"/>
<evidence type="ECO:0000313" key="1">
    <source>
        <dbReference type="EMBL" id="KZT35442.1"/>
    </source>
</evidence>